<protein>
    <recommendedName>
        <fullName evidence="2">CBU-0592-like domain-containing protein</fullName>
    </recommendedName>
</protein>
<dbReference type="InterPro" id="IPR058058">
    <property type="entry name" value="CBU_0592-like"/>
</dbReference>
<dbReference type="RefSeq" id="WP_149811357.1">
    <property type="nucleotide sequence ID" value="NZ_VUKA01000002.1"/>
</dbReference>
<accession>A0A5B2TIT2</accession>
<feature type="transmembrane region" description="Helical" evidence="1">
    <location>
        <begin position="39"/>
        <end position="58"/>
    </location>
</feature>
<dbReference type="Pfam" id="PF26604">
    <property type="entry name" value="CBU_0592"/>
    <property type="match status" value="1"/>
</dbReference>
<gene>
    <name evidence="3" type="ORF">F0Q34_06430</name>
</gene>
<keyword evidence="1" id="KW-1133">Transmembrane helix</keyword>
<dbReference type="NCBIfam" id="NF047864">
    <property type="entry name" value="CBU_0592_membra"/>
    <property type="match status" value="1"/>
</dbReference>
<feature type="transmembrane region" description="Helical" evidence="1">
    <location>
        <begin position="6"/>
        <end position="27"/>
    </location>
</feature>
<proteinExistence type="predicted"/>
<keyword evidence="1" id="KW-0472">Membrane</keyword>
<feature type="domain" description="CBU-0592-like" evidence="2">
    <location>
        <begin position="11"/>
        <end position="86"/>
    </location>
</feature>
<dbReference type="Proteomes" id="UP000322110">
    <property type="component" value="Unassembled WGS sequence"/>
</dbReference>
<comment type="caution">
    <text evidence="3">The sequence shown here is derived from an EMBL/GenBank/DDBJ whole genome shotgun (WGS) entry which is preliminary data.</text>
</comment>
<reference evidence="3 4" key="1">
    <citation type="journal article" date="2015" name="Int. J. Syst. Evol. Microbiol.">
        <title>Roseomonas oryzae sp. nov., isolated from paddy rhizosphere soil.</title>
        <authorList>
            <person name="Ramaprasad E.V."/>
            <person name="Sasikala Ch."/>
            <person name="Ramana Ch.V."/>
        </authorList>
    </citation>
    <scope>NUCLEOTIDE SEQUENCE [LARGE SCALE GENOMIC DNA]</scope>
    <source>
        <strain evidence="3 4">KCTC 42542</strain>
    </source>
</reference>
<organism evidence="3 4">
    <name type="scientific">Teichococcus oryzae</name>
    <dbReference type="NCBI Taxonomy" id="1608942"/>
    <lineage>
        <taxon>Bacteria</taxon>
        <taxon>Pseudomonadati</taxon>
        <taxon>Pseudomonadota</taxon>
        <taxon>Alphaproteobacteria</taxon>
        <taxon>Acetobacterales</taxon>
        <taxon>Roseomonadaceae</taxon>
        <taxon>Roseomonas</taxon>
    </lineage>
</organism>
<dbReference type="AlphaFoldDB" id="A0A5B2TIT2"/>
<evidence type="ECO:0000256" key="1">
    <source>
        <dbReference type="SAM" id="Phobius"/>
    </source>
</evidence>
<dbReference type="EMBL" id="VUKA01000002">
    <property type="protein sequence ID" value="KAA2213700.1"/>
    <property type="molecule type" value="Genomic_DNA"/>
</dbReference>
<dbReference type="OrthoDB" id="7273604at2"/>
<keyword evidence="1" id="KW-0812">Transmembrane</keyword>
<evidence type="ECO:0000313" key="3">
    <source>
        <dbReference type="EMBL" id="KAA2213700.1"/>
    </source>
</evidence>
<evidence type="ECO:0000313" key="4">
    <source>
        <dbReference type="Proteomes" id="UP000322110"/>
    </source>
</evidence>
<sequence length="92" mass="10141">MNGVLSNLTYVDLVGSTGTLIIVCAYFATQARLLNSEDLVFPVVNLVGALLIAFSLYFNFNFASALMEFFWITISGIGIWKGLKERRRAAAD</sequence>
<evidence type="ECO:0000259" key="2">
    <source>
        <dbReference type="Pfam" id="PF26604"/>
    </source>
</evidence>
<keyword evidence="4" id="KW-1185">Reference proteome</keyword>
<name>A0A5B2TIT2_9PROT</name>